<evidence type="ECO:0000313" key="2">
    <source>
        <dbReference type="EMBL" id="RHW33618.1"/>
    </source>
</evidence>
<sequence>MSWKSIEMQVALPRTQDAGKMQDNMVKQGQHFQESLAQTQRKQEERTRKRVNEFEKTEKVKNKEQHSKNLINKKTQLEQSEEEYKMNHPYLGSQIDFNG</sequence>
<dbReference type="OrthoDB" id="2476294at2"/>
<accession>A0A417YK16</accession>
<reference evidence="2 3" key="1">
    <citation type="journal article" date="2007" name="Int. J. Syst. Evol. Microbiol.">
        <title>Oceanobacillus profundus sp. nov., isolated from a deep-sea sediment core.</title>
        <authorList>
            <person name="Kim Y.G."/>
            <person name="Choi D.H."/>
            <person name="Hyun S."/>
            <person name="Cho B.C."/>
        </authorList>
    </citation>
    <scope>NUCLEOTIDE SEQUENCE [LARGE SCALE GENOMIC DNA]</scope>
    <source>
        <strain evidence="2 3">DSM 18246</strain>
    </source>
</reference>
<evidence type="ECO:0000313" key="3">
    <source>
        <dbReference type="Proteomes" id="UP000285456"/>
    </source>
</evidence>
<keyword evidence="3" id="KW-1185">Reference proteome</keyword>
<feature type="compositionally biased region" description="Polar residues" evidence="1">
    <location>
        <begin position="25"/>
        <end position="40"/>
    </location>
</feature>
<protein>
    <submittedName>
        <fullName evidence="2">Uncharacterized protein</fullName>
    </submittedName>
</protein>
<proteinExistence type="predicted"/>
<dbReference type="Proteomes" id="UP000285456">
    <property type="component" value="Unassembled WGS sequence"/>
</dbReference>
<dbReference type="AlphaFoldDB" id="A0A417YK16"/>
<feature type="compositionally biased region" description="Polar residues" evidence="1">
    <location>
        <begin position="68"/>
        <end position="78"/>
    </location>
</feature>
<feature type="region of interest" description="Disordered" evidence="1">
    <location>
        <begin position="1"/>
        <end position="99"/>
    </location>
</feature>
<organism evidence="2 3">
    <name type="scientific">Oceanobacillus profundus</name>
    <dbReference type="NCBI Taxonomy" id="372463"/>
    <lineage>
        <taxon>Bacteria</taxon>
        <taxon>Bacillati</taxon>
        <taxon>Bacillota</taxon>
        <taxon>Bacilli</taxon>
        <taxon>Bacillales</taxon>
        <taxon>Bacillaceae</taxon>
        <taxon>Oceanobacillus</taxon>
    </lineage>
</organism>
<dbReference type="EMBL" id="QWEH01000003">
    <property type="protein sequence ID" value="RHW33618.1"/>
    <property type="molecule type" value="Genomic_DNA"/>
</dbReference>
<name>A0A417YK16_9BACI</name>
<gene>
    <name evidence="2" type="ORF">D1B32_06140</name>
</gene>
<evidence type="ECO:0000256" key="1">
    <source>
        <dbReference type="SAM" id="MobiDB-lite"/>
    </source>
</evidence>
<feature type="compositionally biased region" description="Basic and acidic residues" evidence="1">
    <location>
        <begin position="41"/>
        <end position="67"/>
    </location>
</feature>
<comment type="caution">
    <text evidence="2">The sequence shown here is derived from an EMBL/GenBank/DDBJ whole genome shotgun (WGS) entry which is preliminary data.</text>
</comment>